<evidence type="ECO:0000313" key="3">
    <source>
        <dbReference type="Proteomes" id="UP000244168"/>
    </source>
</evidence>
<evidence type="ECO:0000313" key="2">
    <source>
        <dbReference type="EMBL" id="PTQ99594.1"/>
    </source>
</evidence>
<reference evidence="2 3" key="1">
    <citation type="submission" date="2018-04" db="EMBL/GenBank/DDBJ databases">
        <title>Genomic Encyclopedia of Archaeal and Bacterial Type Strains, Phase II (KMG-II): from individual species to whole genera.</title>
        <authorList>
            <person name="Goeker M."/>
        </authorList>
    </citation>
    <scope>NUCLEOTIDE SEQUENCE [LARGE SCALE GENOMIC DNA]</scope>
    <source>
        <strain evidence="2 3">DSM 26809</strain>
    </source>
</reference>
<comment type="caution">
    <text evidence="2">The sequence shown here is derived from an EMBL/GenBank/DDBJ whole genome shotgun (WGS) entry which is preliminary data.</text>
</comment>
<dbReference type="OrthoDB" id="9922711at2"/>
<dbReference type="Proteomes" id="UP000244168">
    <property type="component" value="Unassembled WGS sequence"/>
</dbReference>
<name>A0A2T5JCV9_9SPHI</name>
<dbReference type="EMBL" id="QAOQ01000002">
    <property type="protein sequence ID" value="PTQ99594.1"/>
    <property type="molecule type" value="Genomic_DNA"/>
</dbReference>
<proteinExistence type="predicted"/>
<keyword evidence="1" id="KW-0732">Signal</keyword>
<organism evidence="2 3">
    <name type="scientific">Mucilaginibacter yixingensis</name>
    <dbReference type="NCBI Taxonomy" id="1295612"/>
    <lineage>
        <taxon>Bacteria</taxon>
        <taxon>Pseudomonadati</taxon>
        <taxon>Bacteroidota</taxon>
        <taxon>Sphingobacteriia</taxon>
        <taxon>Sphingobacteriales</taxon>
        <taxon>Sphingobacteriaceae</taxon>
        <taxon>Mucilaginibacter</taxon>
    </lineage>
</organism>
<keyword evidence="3" id="KW-1185">Reference proteome</keyword>
<gene>
    <name evidence="2" type="ORF">C8P68_102419</name>
</gene>
<feature type="signal peptide" evidence="1">
    <location>
        <begin position="1"/>
        <end position="18"/>
    </location>
</feature>
<protein>
    <submittedName>
        <fullName evidence="2">Uncharacterized protein</fullName>
    </submittedName>
</protein>
<dbReference type="RefSeq" id="WP_146166488.1">
    <property type="nucleotide sequence ID" value="NZ_CP160205.1"/>
</dbReference>
<sequence length="200" mass="23080">MKKAAMLILFILSVCSVANSQKISIITWSSHIADSLRNAGVDTMLYYNEVCGECSVAILPKDSLTKAGVGCDVKESYTQLANIFLYRQRGRYYSLEFNCQYPMIKRALGACLSIPYALTIIKILNARDAWFKKRRKLKYFFLPPIVTDVAQYAATIRAGKLRQEANISADQQGEYHYLWKRYFWIDPQIKLFRLIHQDLK</sequence>
<feature type="chain" id="PRO_5015681163" evidence="1">
    <location>
        <begin position="19"/>
        <end position="200"/>
    </location>
</feature>
<accession>A0A2T5JCV9</accession>
<dbReference type="AlphaFoldDB" id="A0A2T5JCV9"/>
<evidence type="ECO:0000256" key="1">
    <source>
        <dbReference type="SAM" id="SignalP"/>
    </source>
</evidence>